<dbReference type="EMBL" id="JAIWYP010000006">
    <property type="protein sequence ID" value="KAH3810058.1"/>
    <property type="molecule type" value="Genomic_DNA"/>
</dbReference>
<dbReference type="AlphaFoldDB" id="A0A9D4G7A4"/>
<feature type="chain" id="PRO_5039599131" evidence="1">
    <location>
        <begin position="18"/>
        <end position="128"/>
    </location>
</feature>
<evidence type="ECO:0000313" key="2">
    <source>
        <dbReference type="EMBL" id="KAH3810058.1"/>
    </source>
</evidence>
<evidence type="ECO:0000256" key="1">
    <source>
        <dbReference type="SAM" id="SignalP"/>
    </source>
</evidence>
<feature type="signal peptide" evidence="1">
    <location>
        <begin position="1"/>
        <end position="17"/>
    </location>
</feature>
<sequence>MLKKGVILLVLYSTTLAQVRADGKQTLLPGNFTMSAAMNIFEPVAGGTCGHKADARCMQLLEAMKWYLQRINENGGLPFKIGTNIFLIIGQSRNNGCPRSFSNLTYNAHSVTTTVFVNSKGFHHAILF</sequence>
<dbReference type="Proteomes" id="UP000828390">
    <property type="component" value="Unassembled WGS sequence"/>
</dbReference>
<keyword evidence="3" id="KW-1185">Reference proteome</keyword>
<gene>
    <name evidence="2" type="ORF">DPMN_138442</name>
</gene>
<organism evidence="2 3">
    <name type="scientific">Dreissena polymorpha</name>
    <name type="common">Zebra mussel</name>
    <name type="synonym">Mytilus polymorpha</name>
    <dbReference type="NCBI Taxonomy" id="45954"/>
    <lineage>
        <taxon>Eukaryota</taxon>
        <taxon>Metazoa</taxon>
        <taxon>Spiralia</taxon>
        <taxon>Lophotrochozoa</taxon>
        <taxon>Mollusca</taxon>
        <taxon>Bivalvia</taxon>
        <taxon>Autobranchia</taxon>
        <taxon>Heteroconchia</taxon>
        <taxon>Euheterodonta</taxon>
        <taxon>Imparidentia</taxon>
        <taxon>Neoheterodontei</taxon>
        <taxon>Myida</taxon>
        <taxon>Dreissenoidea</taxon>
        <taxon>Dreissenidae</taxon>
        <taxon>Dreissena</taxon>
    </lineage>
</organism>
<comment type="caution">
    <text evidence="2">The sequence shown here is derived from an EMBL/GenBank/DDBJ whole genome shotgun (WGS) entry which is preliminary data.</text>
</comment>
<evidence type="ECO:0000313" key="3">
    <source>
        <dbReference type="Proteomes" id="UP000828390"/>
    </source>
</evidence>
<reference evidence="2" key="1">
    <citation type="journal article" date="2019" name="bioRxiv">
        <title>The Genome of the Zebra Mussel, Dreissena polymorpha: A Resource for Invasive Species Research.</title>
        <authorList>
            <person name="McCartney M.A."/>
            <person name="Auch B."/>
            <person name="Kono T."/>
            <person name="Mallez S."/>
            <person name="Zhang Y."/>
            <person name="Obille A."/>
            <person name="Becker A."/>
            <person name="Abrahante J.E."/>
            <person name="Garbe J."/>
            <person name="Badalamenti J.P."/>
            <person name="Herman A."/>
            <person name="Mangelson H."/>
            <person name="Liachko I."/>
            <person name="Sullivan S."/>
            <person name="Sone E.D."/>
            <person name="Koren S."/>
            <person name="Silverstein K.A.T."/>
            <person name="Beckman K.B."/>
            <person name="Gohl D.M."/>
        </authorList>
    </citation>
    <scope>NUCLEOTIDE SEQUENCE</scope>
    <source>
        <strain evidence="2">Duluth1</strain>
        <tissue evidence="2">Whole animal</tissue>
    </source>
</reference>
<protein>
    <submittedName>
        <fullName evidence="2">Uncharacterized protein</fullName>
    </submittedName>
</protein>
<name>A0A9D4G7A4_DREPO</name>
<keyword evidence="1" id="KW-0732">Signal</keyword>
<accession>A0A9D4G7A4</accession>
<proteinExistence type="predicted"/>
<reference evidence="2" key="2">
    <citation type="submission" date="2020-11" db="EMBL/GenBank/DDBJ databases">
        <authorList>
            <person name="McCartney M.A."/>
            <person name="Auch B."/>
            <person name="Kono T."/>
            <person name="Mallez S."/>
            <person name="Becker A."/>
            <person name="Gohl D.M."/>
            <person name="Silverstein K.A.T."/>
            <person name="Koren S."/>
            <person name="Bechman K.B."/>
            <person name="Herman A."/>
            <person name="Abrahante J.E."/>
            <person name="Garbe J."/>
        </authorList>
    </citation>
    <scope>NUCLEOTIDE SEQUENCE</scope>
    <source>
        <strain evidence="2">Duluth1</strain>
        <tissue evidence="2">Whole animal</tissue>
    </source>
</reference>